<dbReference type="Pfam" id="PF02801">
    <property type="entry name" value="Ketoacyl-synt_C"/>
    <property type="match status" value="1"/>
</dbReference>
<comment type="catalytic activity">
    <reaction evidence="15">
        <text>(3Z)-decenoyl-[ACP] + malonyl-[ACP] + H(+) = 3-oxo-(5Z)-dodecenoyl-[ACP] + holo-[ACP] + CO2</text>
        <dbReference type="Rhea" id="RHEA:54940"/>
        <dbReference type="Rhea" id="RHEA-COMP:9623"/>
        <dbReference type="Rhea" id="RHEA-COMP:9685"/>
        <dbReference type="Rhea" id="RHEA-COMP:9927"/>
        <dbReference type="Rhea" id="RHEA-COMP:14042"/>
        <dbReference type="ChEBI" id="CHEBI:15378"/>
        <dbReference type="ChEBI" id="CHEBI:16526"/>
        <dbReference type="ChEBI" id="CHEBI:64479"/>
        <dbReference type="ChEBI" id="CHEBI:78449"/>
        <dbReference type="ChEBI" id="CHEBI:78798"/>
        <dbReference type="ChEBI" id="CHEBI:138410"/>
    </reaction>
    <physiologicalReaction direction="left-to-right" evidence="15">
        <dbReference type="Rhea" id="RHEA:54941"/>
    </physiologicalReaction>
</comment>
<dbReference type="PANTHER" id="PTHR11712">
    <property type="entry name" value="POLYKETIDE SYNTHASE-RELATED"/>
    <property type="match status" value="1"/>
</dbReference>
<dbReference type="InterPro" id="IPR018201">
    <property type="entry name" value="Ketoacyl_synth_AS"/>
</dbReference>
<protein>
    <recommendedName>
        <fullName evidence="12">3-oxoacyl-[acyl-carrier-protein] synthase 1</fullName>
        <ecNumber evidence="4">2.3.1.41</ecNumber>
    </recommendedName>
    <alternativeName>
        <fullName evidence="13">3-oxoacyl-[acyl-carrier-protein] synthase I</fullName>
    </alternativeName>
    <alternativeName>
        <fullName evidence="14">Beta-ketoacyl-ACP synthase I</fullName>
    </alternativeName>
</protein>
<evidence type="ECO:0000256" key="10">
    <source>
        <dbReference type="ARBA" id="ARBA00023160"/>
    </source>
</evidence>
<evidence type="ECO:0000256" key="8">
    <source>
        <dbReference type="ARBA" id="ARBA00022832"/>
    </source>
</evidence>
<dbReference type="PROSITE" id="PS00606">
    <property type="entry name" value="KS3_1"/>
    <property type="match status" value="1"/>
</dbReference>
<dbReference type="PROSITE" id="PS52004">
    <property type="entry name" value="KS3_2"/>
    <property type="match status" value="1"/>
</dbReference>
<name>A0A7C4LNI7_9PLAN</name>
<evidence type="ECO:0000256" key="5">
    <source>
        <dbReference type="ARBA" id="ARBA00022490"/>
    </source>
</evidence>
<evidence type="ECO:0000259" key="18">
    <source>
        <dbReference type="PROSITE" id="PS52004"/>
    </source>
</evidence>
<reference evidence="19" key="1">
    <citation type="journal article" date="2020" name="mSystems">
        <title>Genome- and Community-Level Interaction Insights into Carbon Utilization and Element Cycling Functions of Hydrothermarchaeota in Hydrothermal Sediment.</title>
        <authorList>
            <person name="Zhou Z."/>
            <person name="Liu Y."/>
            <person name="Xu W."/>
            <person name="Pan J."/>
            <person name="Luo Z.H."/>
            <person name="Li M."/>
        </authorList>
    </citation>
    <scope>NUCLEOTIDE SEQUENCE [LARGE SCALE GENOMIC DNA]</scope>
    <source>
        <strain evidence="19">SpSt-508</strain>
    </source>
</reference>
<comment type="catalytic activity">
    <reaction evidence="16">
        <text>a fatty acyl-[ACP] + malonyl-[ACP] + H(+) = a 3-oxoacyl-[ACP] + holo-[ACP] + CO2</text>
        <dbReference type="Rhea" id="RHEA:22836"/>
        <dbReference type="Rhea" id="RHEA-COMP:9623"/>
        <dbReference type="Rhea" id="RHEA-COMP:9685"/>
        <dbReference type="Rhea" id="RHEA-COMP:9916"/>
        <dbReference type="Rhea" id="RHEA-COMP:14125"/>
        <dbReference type="ChEBI" id="CHEBI:15378"/>
        <dbReference type="ChEBI" id="CHEBI:16526"/>
        <dbReference type="ChEBI" id="CHEBI:64479"/>
        <dbReference type="ChEBI" id="CHEBI:78449"/>
        <dbReference type="ChEBI" id="CHEBI:78776"/>
        <dbReference type="ChEBI" id="CHEBI:138651"/>
        <dbReference type="EC" id="2.3.1.41"/>
    </reaction>
    <physiologicalReaction direction="left-to-right" evidence="16">
        <dbReference type="Rhea" id="RHEA:22837"/>
    </physiologicalReaction>
</comment>
<comment type="caution">
    <text evidence="19">The sequence shown here is derived from an EMBL/GenBank/DDBJ whole genome shotgun (WGS) entry which is preliminary data.</text>
</comment>
<dbReference type="PANTHER" id="PTHR11712:SF306">
    <property type="entry name" value="3-OXOACYL-[ACYL-CARRIER-PROTEIN] SYNTHASE 1"/>
    <property type="match status" value="1"/>
</dbReference>
<dbReference type="EMBL" id="DSVQ01000012">
    <property type="protein sequence ID" value="HGT39537.1"/>
    <property type="molecule type" value="Genomic_DNA"/>
</dbReference>
<evidence type="ECO:0000256" key="12">
    <source>
        <dbReference type="ARBA" id="ARBA00039450"/>
    </source>
</evidence>
<evidence type="ECO:0000256" key="6">
    <source>
        <dbReference type="ARBA" id="ARBA00022516"/>
    </source>
</evidence>
<comment type="similarity">
    <text evidence="2 17">Belongs to the thiolase-like superfamily. Beta-ketoacyl-ACP synthases family.</text>
</comment>
<dbReference type="AlphaFoldDB" id="A0A7C4LNI7"/>
<dbReference type="GO" id="GO:0006633">
    <property type="term" value="P:fatty acid biosynthetic process"/>
    <property type="evidence" value="ECO:0007669"/>
    <property type="project" value="UniProtKB-KW"/>
</dbReference>
<comment type="subcellular location">
    <subcellularLocation>
        <location evidence="1">Cytoplasm</location>
    </subcellularLocation>
</comment>
<keyword evidence="6" id="KW-0444">Lipid biosynthesis</keyword>
<dbReference type="Pfam" id="PF00109">
    <property type="entry name" value="ketoacyl-synt"/>
    <property type="match status" value="1"/>
</dbReference>
<evidence type="ECO:0000256" key="7">
    <source>
        <dbReference type="ARBA" id="ARBA00022679"/>
    </source>
</evidence>
<dbReference type="GO" id="GO:0005829">
    <property type="term" value="C:cytosol"/>
    <property type="evidence" value="ECO:0007669"/>
    <property type="project" value="TreeGrafter"/>
</dbReference>
<evidence type="ECO:0000256" key="1">
    <source>
        <dbReference type="ARBA" id="ARBA00004496"/>
    </source>
</evidence>
<keyword evidence="10" id="KW-0275">Fatty acid biosynthesis</keyword>
<evidence type="ECO:0000256" key="3">
    <source>
        <dbReference type="ARBA" id="ARBA00011738"/>
    </source>
</evidence>
<dbReference type="GO" id="GO:0004315">
    <property type="term" value="F:3-oxoacyl-[acyl-carrier-protein] synthase activity"/>
    <property type="evidence" value="ECO:0007669"/>
    <property type="project" value="UniProtKB-EC"/>
</dbReference>
<gene>
    <name evidence="19" type="ORF">ENS64_09790</name>
</gene>
<dbReference type="EC" id="2.3.1.41" evidence="4"/>
<keyword evidence="7 17" id="KW-0808">Transferase</keyword>
<evidence type="ECO:0000256" key="13">
    <source>
        <dbReference type="ARBA" id="ARBA00041620"/>
    </source>
</evidence>
<evidence type="ECO:0000256" key="9">
    <source>
        <dbReference type="ARBA" id="ARBA00023098"/>
    </source>
</evidence>
<evidence type="ECO:0000256" key="15">
    <source>
        <dbReference type="ARBA" id="ARBA00048121"/>
    </source>
</evidence>
<dbReference type="SUPFAM" id="SSF53901">
    <property type="entry name" value="Thiolase-like"/>
    <property type="match status" value="2"/>
</dbReference>
<feature type="domain" description="Ketosynthase family 3 (KS3)" evidence="18">
    <location>
        <begin position="1"/>
        <end position="401"/>
    </location>
</feature>
<comment type="subunit">
    <text evidence="3">Homodimer.</text>
</comment>
<dbReference type="Gene3D" id="3.40.47.10">
    <property type="match status" value="1"/>
</dbReference>
<evidence type="ECO:0000256" key="4">
    <source>
        <dbReference type="ARBA" id="ARBA00013191"/>
    </source>
</evidence>
<dbReference type="InterPro" id="IPR014031">
    <property type="entry name" value="Ketoacyl_synth_C"/>
</dbReference>
<evidence type="ECO:0000256" key="16">
    <source>
        <dbReference type="ARBA" id="ARBA00048506"/>
    </source>
</evidence>
<evidence type="ECO:0000256" key="17">
    <source>
        <dbReference type="RuleBase" id="RU003694"/>
    </source>
</evidence>
<keyword evidence="5" id="KW-0963">Cytoplasm</keyword>
<evidence type="ECO:0000256" key="14">
    <source>
        <dbReference type="ARBA" id="ARBA00042143"/>
    </source>
</evidence>
<evidence type="ECO:0000256" key="2">
    <source>
        <dbReference type="ARBA" id="ARBA00008467"/>
    </source>
</evidence>
<accession>A0A7C4LNI7</accession>
<proteinExistence type="inferred from homology"/>
<dbReference type="CDD" id="cd00834">
    <property type="entry name" value="KAS_I_II"/>
    <property type="match status" value="1"/>
</dbReference>
<evidence type="ECO:0000313" key="19">
    <source>
        <dbReference type="EMBL" id="HGT39537.1"/>
    </source>
</evidence>
<dbReference type="InterPro" id="IPR016039">
    <property type="entry name" value="Thiolase-like"/>
</dbReference>
<dbReference type="InterPro" id="IPR020841">
    <property type="entry name" value="PKS_Beta-ketoAc_synthase_dom"/>
</dbReference>
<sequence length="403" mass="43170">MHRVAVVGLGIVSPLGNCVAEVLPSLQQGRSGVELVPERKELGFRSTLAGRLKNFVPRTFDREHERHLGDGGRMALTAVCEAVQDAGLDDNLLRSERTGAIVGNGGNMRDIYQLVYTKAVLKKKLPSLSLARTMTSTVSANINVILGIRGQCYTVGSACASGSTAIGHATQWIRMGLQDRMIAGGVQEGSWEFDCLFEALRVFSQREDNPTGASRPFDKHRDGLVPSIGAGFVVLENYEQARARGARIYAEVLGYAANSDGLNMTTPSGEGSIRCMRMALADARLNPDDIDYINAHATSTDVGDPVEAKGIVEVFGSKPYVSSTKSMTGHETAAAGATELIYTILMMQHGFVAPNINIEEIDPECAGMNLVANHAIEARLRIAMSNSFGFGGVNNVLIVGRPS</sequence>
<keyword evidence="9" id="KW-0443">Lipid metabolism</keyword>
<keyword evidence="8" id="KW-0276">Fatty acid metabolism</keyword>
<organism evidence="19">
    <name type="scientific">Schlesneria paludicola</name>
    <dbReference type="NCBI Taxonomy" id="360056"/>
    <lineage>
        <taxon>Bacteria</taxon>
        <taxon>Pseudomonadati</taxon>
        <taxon>Planctomycetota</taxon>
        <taxon>Planctomycetia</taxon>
        <taxon>Planctomycetales</taxon>
        <taxon>Planctomycetaceae</taxon>
        <taxon>Schlesneria</taxon>
    </lineage>
</organism>
<dbReference type="InterPro" id="IPR014030">
    <property type="entry name" value="Ketoacyl_synth_N"/>
</dbReference>
<keyword evidence="11" id="KW-0012">Acyltransferase</keyword>
<dbReference type="SMART" id="SM00825">
    <property type="entry name" value="PKS_KS"/>
    <property type="match status" value="1"/>
</dbReference>
<dbReference type="InterPro" id="IPR000794">
    <property type="entry name" value="Beta-ketoacyl_synthase"/>
</dbReference>
<evidence type="ECO:0000256" key="11">
    <source>
        <dbReference type="ARBA" id="ARBA00023315"/>
    </source>
</evidence>